<comment type="caution">
    <text evidence="2">The sequence shown here is derived from an EMBL/GenBank/DDBJ whole genome shotgun (WGS) entry which is preliminary data.</text>
</comment>
<dbReference type="Pfam" id="PF10543">
    <property type="entry name" value="ORF6N"/>
    <property type="match status" value="1"/>
</dbReference>
<sequence>MRGKKAVVALERIENRIYLLRGQKAMLSPHLAELYGVEPRTLIQAVKRNRDRFPEDFMFQLNEAEFLNLKSQFVISSWGGSRRAAPYAFTEQGVAMLSSILRSKRAVRVNIEIMRAFVRLRRMLATNAGLARKLAILEKKYDAQFKVRLLYELKLVAV</sequence>
<accession>A0A1F6T647</accession>
<proteinExistence type="predicted"/>
<name>A0A1F6T647_9PROT</name>
<dbReference type="EMBL" id="MFSR01000021">
    <property type="protein sequence ID" value="OGI40611.1"/>
    <property type="molecule type" value="Genomic_DNA"/>
</dbReference>
<gene>
    <name evidence="2" type="ORF">A2V91_00970</name>
</gene>
<dbReference type="InterPro" id="IPR018873">
    <property type="entry name" value="KilA-N_DNA-bd_domain"/>
</dbReference>
<dbReference type="Proteomes" id="UP000179334">
    <property type="component" value="Unassembled WGS sequence"/>
</dbReference>
<organism evidence="2 3">
    <name type="scientific">Candidatus Muproteobacteria bacterium RBG_16_64_10</name>
    <dbReference type="NCBI Taxonomy" id="1817757"/>
    <lineage>
        <taxon>Bacteria</taxon>
        <taxon>Pseudomonadati</taxon>
        <taxon>Pseudomonadota</taxon>
        <taxon>Candidatus Muproteobacteria</taxon>
    </lineage>
</organism>
<dbReference type="AlphaFoldDB" id="A0A1F6T647"/>
<feature type="domain" description="KilA-N DNA-binding" evidence="1">
    <location>
        <begin position="15"/>
        <end position="100"/>
    </location>
</feature>
<evidence type="ECO:0000313" key="3">
    <source>
        <dbReference type="Proteomes" id="UP000179334"/>
    </source>
</evidence>
<evidence type="ECO:0000259" key="1">
    <source>
        <dbReference type="Pfam" id="PF10543"/>
    </source>
</evidence>
<protein>
    <recommendedName>
        <fullName evidence="1">KilA-N DNA-binding domain-containing protein</fullName>
    </recommendedName>
</protein>
<reference evidence="2 3" key="1">
    <citation type="journal article" date="2016" name="Nat. Commun.">
        <title>Thousands of microbial genomes shed light on interconnected biogeochemical processes in an aquifer system.</title>
        <authorList>
            <person name="Anantharaman K."/>
            <person name="Brown C.T."/>
            <person name="Hug L.A."/>
            <person name="Sharon I."/>
            <person name="Castelle C.J."/>
            <person name="Probst A.J."/>
            <person name="Thomas B.C."/>
            <person name="Singh A."/>
            <person name="Wilkins M.J."/>
            <person name="Karaoz U."/>
            <person name="Brodie E.L."/>
            <person name="Williams K.H."/>
            <person name="Hubbard S.S."/>
            <person name="Banfield J.F."/>
        </authorList>
    </citation>
    <scope>NUCLEOTIDE SEQUENCE [LARGE SCALE GENOMIC DNA]</scope>
</reference>
<evidence type="ECO:0000313" key="2">
    <source>
        <dbReference type="EMBL" id="OGI40611.1"/>
    </source>
</evidence>